<dbReference type="GO" id="GO:0009326">
    <property type="term" value="C:formate dehydrogenase complex"/>
    <property type="evidence" value="ECO:0007669"/>
    <property type="project" value="InterPro"/>
</dbReference>
<dbReference type="GO" id="GO:0009055">
    <property type="term" value="F:electron transfer activity"/>
    <property type="evidence" value="ECO:0007669"/>
    <property type="project" value="InterPro"/>
</dbReference>
<evidence type="ECO:0000256" key="7">
    <source>
        <dbReference type="ARBA" id="ARBA00022692"/>
    </source>
</evidence>
<dbReference type="GO" id="GO:0009061">
    <property type="term" value="P:anaerobic respiration"/>
    <property type="evidence" value="ECO:0007669"/>
    <property type="project" value="TreeGrafter"/>
</dbReference>
<dbReference type="Pfam" id="PF01292">
    <property type="entry name" value="Ni_hydr_CYTB"/>
    <property type="match status" value="1"/>
</dbReference>
<evidence type="ECO:0000256" key="1">
    <source>
        <dbReference type="ARBA" id="ARBA00001971"/>
    </source>
</evidence>
<dbReference type="RefSeq" id="WP_135264528.1">
    <property type="nucleotide sequence ID" value="NZ_SMLM01000002.1"/>
</dbReference>
<evidence type="ECO:0000256" key="11">
    <source>
        <dbReference type="ARBA" id="ARBA00023004"/>
    </source>
</evidence>
<evidence type="ECO:0000259" key="16">
    <source>
        <dbReference type="Pfam" id="PF01292"/>
    </source>
</evidence>
<evidence type="ECO:0000256" key="3">
    <source>
        <dbReference type="ARBA" id="ARBA00010747"/>
    </source>
</evidence>
<dbReference type="NCBIfam" id="TIGR01583">
    <property type="entry name" value="formate-DH-gamm"/>
    <property type="match status" value="1"/>
</dbReference>
<keyword evidence="10 14" id="KW-1133">Transmembrane helix</keyword>
<dbReference type="Gene3D" id="1.20.950.20">
    <property type="entry name" value="Transmembrane di-heme cytochromes, Chain C"/>
    <property type="match status" value="1"/>
</dbReference>
<dbReference type="GO" id="GO:0022904">
    <property type="term" value="P:respiratory electron transport chain"/>
    <property type="evidence" value="ECO:0007669"/>
    <property type="project" value="InterPro"/>
</dbReference>
<evidence type="ECO:0000256" key="12">
    <source>
        <dbReference type="ARBA" id="ARBA00023136"/>
    </source>
</evidence>
<dbReference type="InterPro" id="IPR011577">
    <property type="entry name" value="Cyt_b561_bac/Ni-Hgenase"/>
</dbReference>
<keyword evidence="18" id="KW-1185">Reference proteome</keyword>
<dbReference type="PANTHER" id="PTHR30074:SF6">
    <property type="entry name" value="FORMATE DEHYDROGENASE GAMMA SUBUNIT"/>
    <property type="match status" value="1"/>
</dbReference>
<feature type="transmembrane region" description="Helical" evidence="14">
    <location>
        <begin position="242"/>
        <end position="262"/>
    </location>
</feature>
<dbReference type="GO" id="GO:0046872">
    <property type="term" value="F:metal ion binding"/>
    <property type="evidence" value="ECO:0007669"/>
    <property type="project" value="UniProtKB-KW"/>
</dbReference>
<dbReference type="AlphaFoldDB" id="A0A4Z0BWY5"/>
<evidence type="ECO:0000256" key="15">
    <source>
        <dbReference type="SAM" id="SignalP"/>
    </source>
</evidence>
<keyword evidence="11" id="KW-0408">Iron</keyword>
<feature type="transmembrane region" description="Helical" evidence="14">
    <location>
        <begin position="149"/>
        <end position="171"/>
    </location>
</feature>
<comment type="cofactor">
    <cofactor evidence="1">
        <name>heme</name>
        <dbReference type="ChEBI" id="CHEBI:30413"/>
    </cofactor>
</comment>
<comment type="caution">
    <text evidence="17">The sequence shown here is derived from an EMBL/GenBank/DDBJ whole genome shotgun (WGS) entry which is preliminary data.</text>
</comment>
<evidence type="ECO:0000256" key="5">
    <source>
        <dbReference type="ARBA" id="ARBA00022475"/>
    </source>
</evidence>
<evidence type="ECO:0000256" key="10">
    <source>
        <dbReference type="ARBA" id="ARBA00022989"/>
    </source>
</evidence>
<keyword evidence="5" id="KW-1003">Cell membrane</keyword>
<comment type="subcellular location">
    <subcellularLocation>
        <location evidence="2">Cell membrane</location>
        <topology evidence="2">Multi-pass membrane protein</topology>
    </subcellularLocation>
</comment>
<feature type="transmembrane region" description="Helical" evidence="14">
    <location>
        <begin position="300"/>
        <end position="320"/>
    </location>
</feature>
<feature type="compositionally biased region" description="Polar residues" evidence="13">
    <location>
        <begin position="81"/>
        <end position="94"/>
    </location>
</feature>
<keyword evidence="9" id="KW-0249">Electron transport</keyword>
<dbReference type="Proteomes" id="UP000298180">
    <property type="component" value="Unassembled WGS sequence"/>
</dbReference>
<keyword evidence="12 14" id="KW-0472">Membrane</keyword>
<evidence type="ECO:0000313" key="18">
    <source>
        <dbReference type="Proteomes" id="UP000298180"/>
    </source>
</evidence>
<feature type="compositionally biased region" description="Basic and acidic residues" evidence="13">
    <location>
        <begin position="65"/>
        <end position="74"/>
    </location>
</feature>
<feature type="domain" description="Cytochrome b561 bacterial/Ni-hydrogenase" evidence="16">
    <location>
        <begin position="190"/>
        <end position="370"/>
    </location>
</feature>
<sequence>MPRSTELLASALIALAALSAVPAALAQAPAQQGQSAATQPAKPVVDDPAPGQQPGGIQGQNIFDVKPEVKRDASNDPGYMDQTNGQRNAVQPGNNAPMWRDVQRGMAGYSSLPRSQAPEAGVLIQAPVQYPGSRMTTAGEAWRQVRNNWLIPYGGALILISIVALLIFWFARGPIGHNEAVGGGGRRIERFTPFERAAHWTNAIAFVVLGISGIVMAFGKFFLLPIIGGTLFGYFTYLLKNLHNFFGPLFAVSLLIVIITFIKDEFPRKGDMGWLAKAGGVFSKSGEEPPTHRFNAGEKVVFWIAVVLLGIVTVGSGLVLDKLIPSMDYLRSTMQQAHMVHAVAAILMICLIGFHIYLGTVGVRGAYRAMREGYVDEAWAREHHAYWHEDIQAGKIPAQRSTQQGAPLTEPVRTA</sequence>
<accession>A0A4Z0BWY5</accession>
<evidence type="ECO:0000256" key="14">
    <source>
        <dbReference type="SAM" id="Phobius"/>
    </source>
</evidence>
<evidence type="ECO:0000256" key="2">
    <source>
        <dbReference type="ARBA" id="ARBA00004651"/>
    </source>
</evidence>
<comment type="similarity">
    <text evidence="3">Belongs to the formate dehydrogenase gamma subunit family.</text>
</comment>
<dbReference type="GO" id="GO:0015944">
    <property type="term" value="P:formate oxidation"/>
    <property type="evidence" value="ECO:0007669"/>
    <property type="project" value="TreeGrafter"/>
</dbReference>
<dbReference type="EMBL" id="SMLM01000002">
    <property type="protein sequence ID" value="TFZ03004.1"/>
    <property type="molecule type" value="Genomic_DNA"/>
</dbReference>
<feature type="transmembrane region" description="Helical" evidence="14">
    <location>
        <begin position="200"/>
        <end position="222"/>
    </location>
</feature>
<keyword evidence="4" id="KW-0813">Transport</keyword>
<evidence type="ECO:0000313" key="17">
    <source>
        <dbReference type="EMBL" id="TFZ03004.1"/>
    </source>
</evidence>
<keyword evidence="7 14" id="KW-0812">Transmembrane</keyword>
<feature type="region of interest" description="Disordered" evidence="13">
    <location>
        <begin position="32"/>
        <end position="97"/>
    </location>
</feature>
<keyword evidence="6" id="KW-0349">Heme</keyword>
<proteinExistence type="inferred from homology"/>
<feature type="compositionally biased region" description="Low complexity" evidence="13">
    <location>
        <begin position="32"/>
        <end position="41"/>
    </location>
</feature>
<name>A0A4Z0BWY5_9BURK</name>
<dbReference type="GO" id="GO:0036397">
    <property type="term" value="F:formate dehydrogenase (quinone) activity"/>
    <property type="evidence" value="ECO:0007669"/>
    <property type="project" value="TreeGrafter"/>
</dbReference>
<reference evidence="17 18" key="1">
    <citation type="submission" date="2019-03" db="EMBL/GenBank/DDBJ databases">
        <title>Ramlibacter henchirensis DSM 14656, whole genome shotgun sequence.</title>
        <authorList>
            <person name="Zhang X."/>
            <person name="Feng G."/>
            <person name="Zhu H."/>
        </authorList>
    </citation>
    <scope>NUCLEOTIDE SEQUENCE [LARGE SCALE GENOMIC DNA]</scope>
    <source>
        <strain evidence="17 18">DSM 14656</strain>
    </source>
</reference>
<feature type="signal peptide" evidence="15">
    <location>
        <begin position="1"/>
        <end position="26"/>
    </location>
</feature>
<evidence type="ECO:0000256" key="9">
    <source>
        <dbReference type="ARBA" id="ARBA00022982"/>
    </source>
</evidence>
<protein>
    <submittedName>
        <fullName evidence="17">Formate dehydrogenase subunit gamma</fullName>
    </submittedName>
</protein>
<dbReference type="PANTHER" id="PTHR30074">
    <property type="entry name" value="FORMATE DEHYDROGENASE, NITRATE-INDUCIBLE, CYTOCHROME B556 FDN SUBUNIT"/>
    <property type="match status" value="1"/>
</dbReference>
<feature type="chain" id="PRO_5021457900" evidence="15">
    <location>
        <begin position="27"/>
        <end position="415"/>
    </location>
</feature>
<dbReference type="SUPFAM" id="SSF81342">
    <property type="entry name" value="Transmembrane di-heme cytochromes"/>
    <property type="match status" value="1"/>
</dbReference>
<evidence type="ECO:0000256" key="6">
    <source>
        <dbReference type="ARBA" id="ARBA00022617"/>
    </source>
</evidence>
<dbReference type="InterPro" id="IPR051817">
    <property type="entry name" value="FDH_cytochrome_b556_subunit"/>
</dbReference>
<organism evidence="17 18">
    <name type="scientific">Ramlibacter henchirensis</name>
    <dbReference type="NCBI Taxonomy" id="204072"/>
    <lineage>
        <taxon>Bacteria</taxon>
        <taxon>Pseudomonadati</taxon>
        <taxon>Pseudomonadota</taxon>
        <taxon>Betaproteobacteria</taxon>
        <taxon>Burkholderiales</taxon>
        <taxon>Comamonadaceae</taxon>
        <taxon>Ramlibacter</taxon>
    </lineage>
</organism>
<dbReference type="InterPro" id="IPR016174">
    <property type="entry name" value="Di-haem_cyt_TM"/>
</dbReference>
<evidence type="ECO:0000256" key="4">
    <source>
        <dbReference type="ARBA" id="ARBA00022448"/>
    </source>
</evidence>
<dbReference type="InterPro" id="IPR006471">
    <property type="entry name" value="Formate_DH_gsu"/>
</dbReference>
<evidence type="ECO:0000256" key="13">
    <source>
        <dbReference type="SAM" id="MobiDB-lite"/>
    </source>
</evidence>
<dbReference type="OrthoDB" id="9790598at2"/>
<keyword evidence="15" id="KW-0732">Signal</keyword>
<dbReference type="GO" id="GO:0005886">
    <property type="term" value="C:plasma membrane"/>
    <property type="evidence" value="ECO:0007669"/>
    <property type="project" value="UniProtKB-SubCell"/>
</dbReference>
<evidence type="ECO:0000256" key="8">
    <source>
        <dbReference type="ARBA" id="ARBA00022723"/>
    </source>
</evidence>
<keyword evidence="8" id="KW-0479">Metal-binding</keyword>
<feature type="transmembrane region" description="Helical" evidence="14">
    <location>
        <begin position="340"/>
        <end position="363"/>
    </location>
</feature>
<dbReference type="GO" id="GO:0008863">
    <property type="term" value="F:formate dehydrogenase (NAD+) activity"/>
    <property type="evidence" value="ECO:0007669"/>
    <property type="project" value="InterPro"/>
</dbReference>
<gene>
    <name evidence="17" type="ORF">EZ313_17435</name>
</gene>